<dbReference type="InterPro" id="IPR015424">
    <property type="entry name" value="PyrdxlP-dep_Trfase"/>
</dbReference>
<evidence type="ECO:0000256" key="3">
    <source>
        <dbReference type="RuleBase" id="RU003560"/>
    </source>
</evidence>
<dbReference type="SUPFAM" id="SSF53383">
    <property type="entry name" value="PLP-dependent transferases"/>
    <property type="match status" value="1"/>
</dbReference>
<comment type="caution">
    <text evidence="4">The sequence shown here is derived from an EMBL/GenBank/DDBJ whole genome shotgun (WGS) entry which is preliminary data.</text>
</comment>
<dbReference type="EMBL" id="BMEM01000005">
    <property type="protein sequence ID" value="GGF58646.1"/>
    <property type="molecule type" value="Genomic_DNA"/>
</dbReference>
<gene>
    <name evidence="4" type="ORF">GCM10011366_28080</name>
</gene>
<keyword evidence="4" id="KW-0808">Transferase</keyword>
<sequence>MSEPATVPTTDADWYAADARSIAGVERLRFFPQVVATGHGCTLVTPEGREVLDLSASWTATGLGHGHSAVVEAVTRSVSSQAGGSVLSGTHPEAVLLARELLELVGTTGTDRRVYLGHAGTDANDVALRGVRQMTGRSTVVAFENGYHGGLGGSMAVSGLHVAAGATADPHLRLVPYPDPFRPWTGDAETLLAATLTRVEQELAGGDVAAVLVEPIQSDGGVIVPPDGFLRGLRELTQAHGSLLVVDEVKVGLCRTGEFLAHQAEGVVPDLVTLGKSLGSGLPLSAVVGPAAALDSPAASALMTTIGNPVSCAAGRAVLGQLRDGILAANAVARGAQLVAGLQRYAASARPGAATVGDVRGRGLSVGVELVVPATGAPDETLTSKAVFAGWGLGIVAYPVRGNVIELTPPLTITSEEIDRAVDLLADAIDAAATGRVADEDVAAFSGW</sequence>
<dbReference type="GO" id="GO:0030170">
    <property type="term" value="F:pyridoxal phosphate binding"/>
    <property type="evidence" value="ECO:0007669"/>
    <property type="project" value="InterPro"/>
</dbReference>
<name>A0A917BVR2_9MICO</name>
<dbReference type="PANTHER" id="PTHR11986">
    <property type="entry name" value="AMINOTRANSFERASE CLASS III"/>
    <property type="match status" value="1"/>
</dbReference>
<organism evidence="4 5">
    <name type="scientific">Ornithinimicrobium tianjinense</name>
    <dbReference type="NCBI Taxonomy" id="1195761"/>
    <lineage>
        <taxon>Bacteria</taxon>
        <taxon>Bacillati</taxon>
        <taxon>Actinomycetota</taxon>
        <taxon>Actinomycetes</taxon>
        <taxon>Micrococcales</taxon>
        <taxon>Ornithinimicrobiaceae</taxon>
        <taxon>Ornithinimicrobium</taxon>
    </lineage>
</organism>
<accession>A0A917BVR2</accession>
<dbReference type="InterPro" id="IPR015422">
    <property type="entry name" value="PyrdxlP-dep_Trfase_small"/>
</dbReference>
<reference evidence="4" key="2">
    <citation type="submission" date="2020-09" db="EMBL/GenBank/DDBJ databases">
        <authorList>
            <person name="Sun Q."/>
            <person name="Zhou Y."/>
        </authorList>
    </citation>
    <scope>NUCLEOTIDE SEQUENCE</scope>
    <source>
        <strain evidence="4">CGMCC 1.12160</strain>
    </source>
</reference>
<keyword evidence="5" id="KW-1185">Reference proteome</keyword>
<reference evidence="4" key="1">
    <citation type="journal article" date="2014" name="Int. J. Syst. Evol. Microbiol.">
        <title>Complete genome sequence of Corynebacterium casei LMG S-19264T (=DSM 44701T), isolated from a smear-ripened cheese.</title>
        <authorList>
            <consortium name="US DOE Joint Genome Institute (JGI-PGF)"/>
            <person name="Walter F."/>
            <person name="Albersmeier A."/>
            <person name="Kalinowski J."/>
            <person name="Ruckert C."/>
        </authorList>
    </citation>
    <scope>NUCLEOTIDE SEQUENCE</scope>
    <source>
        <strain evidence="4">CGMCC 1.12160</strain>
    </source>
</reference>
<evidence type="ECO:0000256" key="2">
    <source>
        <dbReference type="ARBA" id="ARBA00022898"/>
    </source>
</evidence>
<dbReference type="InterPro" id="IPR050103">
    <property type="entry name" value="Class-III_PLP-dep_AT"/>
</dbReference>
<dbReference type="RefSeq" id="WP_188431858.1">
    <property type="nucleotide sequence ID" value="NZ_BAABKH010000006.1"/>
</dbReference>
<dbReference type="CDD" id="cd00610">
    <property type="entry name" value="OAT_like"/>
    <property type="match status" value="1"/>
</dbReference>
<dbReference type="Gene3D" id="3.90.1150.10">
    <property type="entry name" value="Aspartate Aminotransferase, domain 1"/>
    <property type="match status" value="1"/>
</dbReference>
<dbReference type="InterPro" id="IPR005814">
    <property type="entry name" value="Aminotrans_3"/>
</dbReference>
<dbReference type="PROSITE" id="PS00600">
    <property type="entry name" value="AA_TRANSFER_CLASS_3"/>
    <property type="match status" value="1"/>
</dbReference>
<dbReference type="InterPro" id="IPR049704">
    <property type="entry name" value="Aminotrans_3_PPA_site"/>
</dbReference>
<evidence type="ECO:0000313" key="4">
    <source>
        <dbReference type="EMBL" id="GGF58646.1"/>
    </source>
</evidence>
<evidence type="ECO:0000313" key="5">
    <source>
        <dbReference type="Proteomes" id="UP000605670"/>
    </source>
</evidence>
<dbReference type="GO" id="GO:0008483">
    <property type="term" value="F:transaminase activity"/>
    <property type="evidence" value="ECO:0007669"/>
    <property type="project" value="UniProtKB-KW"/>
</dbReference>
<proteinExistence type="inferred from homology"/>
<protein>
    <submittedName>
        <fullName evidence="4">Aspartate aminotransferase family protein</fullName>
    </submittedName>
</protein>
<keyword evidence="4" id="KW-0032">Aminotransferase</keyword>
<dbReference type="PIRSF" id="PIRSF000521">
    <property type="entry name" value="Transaminase_4ab_Lys_Orn"/>
    <property type="match status" value="1"/>
</dbReference>
<dbReference type="InterPro" id="IPR015421">
    <property type="entry name" value="PyrdxlP-dep_Trfase_major"/>
</dbReference>
<dbReference type="GO" id="GO:0042802">
    <property type="term" value="F:identical protein binding"/>
    <property type="evidence" value="ECO:0007669"/>
    <property type="project" value="TreeGrafter"/>
</dbReference>
<comment type="similarity">
    <text evidence="3">Belongs to the class-III pyridoxal-phosphate-dependent aminotransferase family.</text>
</comment>
<dbReference type="Gene3D" id="3.40.640.10">
    <property type="entry name" value="Type I PLP-dependent aspartate aminotransferase-like (Major domain)"/>
    <property type="match status" value="1"/>
</dbReference>
<dbReference type="Pfam" id="PF00202">
    <property type="entry name" value="Aminotran_3"/>
    <property type="match status" value="1"/>
</dbReference>
<dbReference type="AlphaFoldDB" id="A0A917BVR2"/>
<comment type="cofactor">
    <cofactor evidence="1">
        <name>pyridoxal 5'-phosphate</name>
        <dbReference type="ChEBI" id="CHEBI:597326"/>
    </cofactor>
</comment>
<evidence type="ECO:0000256" key="1">
    <source>
        <dbReference type="ARBA" id="ARBA00001933"/>
    </source>
</evidence>
<keyword evidence="2 3" id="KW-0663">Pyridoxal phosphate</keyword>
<dbReference type="Proteomes" id="UP000605670">
    <property type="component" value="Unassembled WGS sequence"/>
</dbReference>